<dbReference type="EMBL" id="LT629791">
    <property type="protein sequence ID" value="SDU52887.1"/>
    <property type="molecule type" value="Genomic_DNA"/>
</dbReference>
<evidence type="ECO:0000313" key="3">
    <source>
        <dbReference type="EMBL" id="SDU52887.1"/>
    </source>
</evidence>
<protein>
    <submittedName>
        <fullName evidence="3">Uncharacterized protein</fullName>
    </submittedName>
</protein>
<keyword evidence="2" id="KW-0472">Membrane</keyword>
<feature type="region of interest" description="Disordered" evidence="1">
    <location>
        <begin position="53"/>
        <end position="74"/>
    </location>
</feature>
<keyword evidence="2" id="KW-1133">Transmembrane helix</keyword>
<keyword evidence="4" id="KW-1185">Reference proteome</keyword>
<gene>
    <name evidence="3" type="ORF">SAMN04488563_2437</name>
</gene>
<feature type="compositionally biased region" description="Basic and acidic residues" evidence="1">
    <location>
        <begin position="61"/>
        <end position="74"/>
    </location>
</feature>
<dbReference type="STRING" id="419479.SAMN04488563_2437"/>
<proteinExistence type="predicted"/>
<dbReference type="RefSeq" id="WP_046768521.1">
    <property type="nucleotide sequence ID" value="NZ_KQ061226.1"/>
</dbReference>
<evidence type="ECO:0000313" key="4">
    <source>
        <dbReference type="Proteomes" id="UP000182977"/>
    </source>
</evidence>
<dbReference type="OrthoDB" id="5193714at2"/>
<organism evidence="3 4">
    <name type="scientific">Jiangella alkaliphila</name>
    <dbReference type="NCBI Taxonomy" id="419479"/>
    <lineage>
        <taxon>Bacteria</taxon>
        <taxon>Bacillati</taxon>
        <taxon>Actinomycetota</taxon>
        <taxon>Actinomycetes</taxon>
        <taxon>Jiangellales</taxon>
        <taxon>Jiangellaceae</taxon>
        <taxon>Jiangella</taxon>
    </lineage>
</organism>
<keyword evidence="2" id="KW-0812">Transmembrane</keyword>
<evidence type="ECO:0000256" key="2">
    <source>
        <dbReference type="SAM" id="Phobius"/>
    </source>
</evidence>
<dbReference type="Proteomes" id="UP000182977">
    <property type="component" value="Chromosome I"/>
</dbReference>
<evidence type="ECO:0000256" key="1">
    <source>
        <dbReference type="SAM" id="MobiDB-lite"/>
    </source>
</evidence>
<dbReference type="AlphaFoldDB" id="A0A1H2J8X7"/>
<accession>A0A1H2J8X7</accession>
<feature type="transmembrane region" description="Helical" evidence="2">
    <location>
        <begin position="24"/>
        <end position="42"/>
    </location>
</feature>
<reference evidence="4" key="1">
    <citation type="submission" date="2016-10" db="EMBL/GenBank/DDBJ databases">
        <authorList>
            <person name="Varghese N."/>
            <person name="Submissions S."/>
        </authorList>
    </citation>
    <scope>NUCLEOTIDE SEQUENCE [LARGE SCALE GENOMIC DNA]</scope>
    <source>
        <strain evidence="4">DSM 45079</strain>
    </source>
</reference>
<sequence>MGIVQAVALTAAESDADDSGVGPGLYGFLVMVFLIVALVVLYRSMRKQIRRVDFDPDGANDSERMHGHQEPPDR</sequence>
<name>A0A1H2J8X7_9ACTN</name>